<dbReference type="AlphaFoldDB" id="A0A074ZFV9"/>
<name>A0A074ZFV9_OPIVI</name>
<sequence length="308" mass="34547">MNWLFSPIIRLKEAESLIIEVTYTMRRCAEHPDPEALKFCQESLSLLVFHSDSLISENLFLNESQIYFRPIANLTLNDASMNASVELSRKPTSTSPQPISEERVAHYVNRMKVQASKMAVAILDTGTCSTLRRVHLSFLACAMFQKNFVVFPRTITSDGSQSTNVQGQCIPGAAPLSDQTVPNLLCLPNGRWYAKSTDLTSSHVSLAHNFQAFWEWEDICTCSPGYGLAVDSESRELRCLALPSAPVSLEANISDPVRIKLYWQAPSDTGGRENLWFVIKCLDQYNQSCTNQPTYVQPHATRSNRFLS</sequence>
<dbReference type="InterPro" id="IPR050449">
    <property type="entry name" value="Ephrin_rcpt_TKs"/>
</dbReference>
<dbReference type="PANTHER" id="PTHR46877:SF14">
    <property type="entry name" value="RECEPTOR PROTEIN-TYROSINE KINASE"/>
    <property type="match status" value="1"/>
</dbReference>
<dbReference type="InterPro" id="IPR008979">
    <property type="entry name" value="Galactose-bd-like_sf"/>
</dbReference>
<feature type="non-terminal residue" evidence="7">
    <location>
        <position position="308"/>
    </location>
</feature>
<protein>
    <recommendedName>
        <fullName evidence="6">Eph LBD domain-containing protein</fullName>
    </recommendedName>
</protein>
<dbReference type="STRING" id="6198.A0A074ZFV9"/>
<dbReference type="GO" id="GO:0005886">
    <property type="term" value="C:plasma membrane"/>
    <property type="evidence" value="ECO:0007669"/>
    <property type="project" value="TreeGrafter"/>
</dbReference>
<accession>A0A074ZFV9</accession>
<proteinExistence type="predicted"/>
<dbReference type="Gene3D" id="2.60.40.1770">
    <property type="entry name" value="ephrin a2 ectodomain"/>
    <property type="match status" value="1"/>
</dbReference>
<dbReference type="Pfam" id="PF25599">
    <property type="entry name" value="Ephrin_CRD"/>
    <property type="match status" value="1"/>
</dbReference>
<evidence type="ECO:0000313" key="7">
    <source>
        <dbReference type="EMBL" id="KER26083.1"/>
    </source>
</evidence>
<dbReference type="Gene3D" id="2.60.120.260">
    <property type="entry name" value="Galactose-binding domain-like"/>
    <property type="match status" value="1"/>
</dbReference>
<dbReference type="GeneID" id="20328244"/>
<dbReference type="Pfam" id="PF01404">
    <property type="entry name" value="Ephrin_lbd"/>
    <property type="match status" value="1"/>
</dbReference>
<keyword evidence="8" id="KW-1185">Reference proteome</keyword>
<organism evidence="7 8">
    <name type="scientific">Opisthorchis viverrini</name>
    <name type="common">Southeast Asian liver fluke</name>
    <dbReference type="NCBI Taxonomy" id="6198"/>
    <lineage>
        <taxon>Eukaryota</taxon>
        <taxon>Metazoa</taxon>
        <taxon>Spiralia</taxon>
        <taxon>Lophotrochozoa</taxon>
        <taxon>Platyhelminthes</taxon>
        <taxon>Trematoda</taxon>
        <taxon>Digenea</taxon>
        <taxon>Opisthorchiida</taxon>
        <taxon>Opisthorchiata</taxon>
        <taxon>Opisthorchiidae</taxon>
        <taxon>Opisthorchis</taxon>
    </lineage>
</organism>
<dbReference type="PANTHER" id="PTHR46877">
    <property type="entry name" value="EPH RECEPTOR A5"/>
    <property type="match status" value="1"/>
</dbReference>
<comment type="subcellular location">
    <subcellularLocation>
        <location evidence="1">Membrane</location>
        <topology evidence="1">Single-pass membrane protein</topology>
    </subcellularLocation>
</comment>
<keyword evidence="5" id="KW-0675">Receptor</keyword>
<dbReference type="SUPFAM" id="SSF49265">
    <property type="entry name" value="Fibronectin type III"/>
    <property type="match status" value="1"/>
</dbReference>
<feature type="domain" description="Eph LBD" evidence="6">
    <location>
        <begin position="1"/>
        <end position="146"/>
    </location>
</feature>
<keyword evidence="3" id="KW-0067">ATP-binding</keyword>
<evidence type="ECO:0000256" key="5">
    <source>
        <dbReference type="ARBA" id="ARBA00023170"/>
    </source>
</evidence>
<keyword evidence="2" id="KW-0547">Nucleotide-binding</keyword>
<evidence type="ECO:0000256" key="3">
    <source>
        <dbReference type="ARBA" id="ARBA00022840"/>
    </source>
</evidence>
<evidence type="ECO:0000256" key="1">
    <source>
        <dbReference type="ARBA" id="ARBA00004167"/>
    </source>
</evidence>
<dbReference type="PROSITE" id="PS51550">
    <property type="entry name" value="EPH_LBD"/>
    <property type="match status" value="1"/>
</dbReference>
<gene>
    <name evidence="7" type="ORF">T265_14078</name>
</gene>
<dbReference type="CTD" id="20328244"/>
<dbReference type="InterPro" id="IPR001090">
    <property type="entry name" value="Ephrin_rcpt_lig-bd_dom"/>
</dbReference>
<evidence type="ECO:0000259" key="6">
    <source>
        <dbReference type="PROSITE" id="PS51550"/>
    </source>
</evidence>
<reference evidence="7 8" key="1">
    <citation type="submission" date="2013-11" db="EMBL/GenBank/DDBJ databases">
        <title>Opisthorchis viverrini - life in the bile duct.</title>
        <authorList>
            <person name="Young N.D."/>
            <person name="Nagarajan N."/>
            <person name="Lin S.J."/>
            <person name="Korhonen P.K."/>
            <person name="Jex A.R."/>
            <person name="Hall R.S."/>
            <person name="Safavi-Hemami H."/>
            <person name="Kaewkong W."/>
            <person name="Bertrand D."/>
            <person name="Gao S."/>
            <person name="Seet Q."/>
            <person name="Wongkham S."/>
            <person name="Teh B.T."/>
            <person name="Wongkham C."/>
            <person name="Intapan P.M."/>
            <person name="Maleewong W."/>
            <person name="Yang X."/>
            <person name="Hu M."/>
            <person name="Wang Z."/>
            <person name="Hofmann A."/>
            <person name="Sternberg P.W."/>
            <person name="Tan P."/>
            <person name="Wang J."/>
            <person name="Gasser R.B."/>
        </authorList>
    </citation>
    <scope>NUCLEOTIDE SEQUENCE [LARGE SCALE GENOMIC DNA]</scope>
</reference>
<dbReference type="GO" id="GO:0005524">
    <property type="term" value="F:ATP binding"/>
    <property type="evidence" value="ECO:0007669"/>
    <property type="project" value="UniProtKB-KW"/>
</dbReference>
<evidence type="ECO:0000256" key="4">
    <source>
        <dbReference type="ARBA" id="ARBA00023136"/>
    </source>
</evidence>
<evidence type="ECO:0000313" key="8">
    <source>
        <dbReference type="Proteomes" id="UP000054324"/>
    </source>
</evidence>
<dbReference type="Gene3D" id="2.60.40.10">
    <property type="entry name" value="Immunoglobulins"/>
    <property type="match status" value="1"/>
</dbReference>
<keyword evidence="4" id="KW-0472">Membrane</keyword>
<dbReference type="EMBL" id="KL596757">
    <property type="protein sequence ID" value="KER26083.1"/>
    <property type="molecule type" value="Genomic_DNA"/>
</dbReference>
<dbReference type="InterPro" id="IPR013783">
    <property type="entry name" value="Ig-like_fold"/>
</dbReference>
<dbReference type="SUPFAM" id="SSF49785">
    <property type="entry name" value="Galactose-binding domain-like"/>
    <property type="match status" value="1"/>
</dbReference>
<dbReference type="OrthoDB" id="4062651at2759"/>
<dbReference type="InterPro" id="IPR036116">
    <property type="entry name" value="FN3_sf"/>
</dbReference>
<evidence type="ECO:0000256" key="2">
    <source>
        <dbReference type="ARBA" id="ARBA00022741"/>
    </source>
</evidence>
<dbReference type="KEGG" id="ovi:T265_14078"/>
<dbReference type="RefSeq" id="XP_009170185.1">
    <property type="nucleotide sequence ID" value="XM_009171921.1"/>
</dbReference>
<dbReference type="Proteomes" id="UP000054324">
    <property type="component" value="Unassembled WGS sequence"/>
</dbReference>